<evidence type="ECO:0000313" key="3">
    <source>
        <dbReference type="Proteomes" id="UP000256964"/>
    </source>
</evidence>
<sequence length="342" mass="37318">MYVLNPRPIRSACRWGVPGSETAGSESSDGWGKRAYVAELEPTCAVLSTNLCMSYEDLRRGSRVCNWATATHRRCGYRTSLMSGDVSRTIEARHLLSRLGRTHARRLHLCRPCVIRDAHAGSDAPRLGTASSYANRESCALHLSRRGRLTRLPSREDDVGAGHGSRSRCTRRLRSLETGRTAVFKPGAQRTFHGRGGEQILHVVRSRASRAHAGPACDDACQRARSDAIKGRKYLRGARTAATSQKRNVSTILAVSGSLAASEYDFRAAYGERACGITEARVSVQREGQRRMQQREAGGGGRALGACGDPAGRRPPARATQRGHGWRGGLRGWQSGRRSTGR</sequence>
<name>A0A371CJD0_9APHY</name>
<feature type="non-terminal residue" evidence="2">
    <location>
        <position position="1"/>
    </location>
</feature>
<dbReference type="Proteomes" id="UP000256964">
    <property type="component" value="Unassembled WGS sequence"/>
</dbReference>
<gene>
    <name evidence="2" type="ORF">OH76DRAFT_1476211</name>
</gene>
<evidence type="ECO:0000313" key="2">
    <source>
        <dbReference type="EMBL" id="RDX40402.1"/>
    </source>
</evidence>
<proteinExistence type="predicted"/>
<dbReference type="AlphaFoldDB" id="A0A371CJD0"/>
<protein>
    <submittedName>
        <fullName evidence="2">Uncharacterized protein</fullName>
    </submittedName>
</protein>
<accession>A0A371CJD0</accession>
<feature type="region of interest" description="Disordered" evidence="1">
    <location>
        <begin position="286"/>
        <end position="342"/>
    </location>
</feature>
<evidence type="ECO:0000256" key="1">
    <source>
        <dbReference type="SAM" id="MobiDB-lite"/>
    </source>
</evidence>
<reference evidence="2 3" key="1">
    <citation type="journal article" date="2018" name="Biotechnol. Biofuels">
        <title>Integrative visual omics of the white-rot fungus Polyporus brumalis exposes the biotechnological potential of its oxidative enzymes for delignifying raw plant biomass.</title>
        <authorList>
            <person name="Miyauchi S."/>
            <person name="Rancon A."/>
            <person name="Drula E."/>
            <person name="Hage H."/>
            <person name="Chaduli D."/>
            <person name="Favel A."/>
            <person name="Grisel S."/>
            <person name="Henrissat B."/>
            <person name="Herpoel-Gimbert I."/>
            <person name="Ruiz-Duenas F.J."/>
            <person name="Chevret D."/>
            <person name="Hainaut M."/>
            <person name="Lin J."/>
            <person name="Wang M."/>
            <person name="Pangilinan J."/>
            <person name="Lipzen A."/>
            <person name="Lesage-Meessen L."/>
            <person name="Navarro D."/>
            <person name="Riley R."/>
            <person name="Grigoriev I.V."/>
            <person name="Zhou S."/>
            <person name="Raouche S."/>
            <person name="Rosso M.N."/>
        </authorList>
    </citation>
    <scope>NUCLEOTIDE SEQUENCE [LARGE SCALE GENOMIC DNA]</scope>
    <source>
        <strain evidence="2 3">BRFM 1820</strain>
    </source>
</reference>
<dbReference type="OrthoDB" id="10584251at2759"/>
<organism evidence="2 3">
    <name type="scientific">Lentinus brumalis</name>
    <dbReference type="NCBI Taxonomy" id="2498619"/>
    <lineage>
        <taxon>Eukaryota</taxon>
        <taxon>Fungi</taxon>
        <taxon>Dikarya</taxon>
        <taxon>Basidiomycota</taxon>
        <taxon>Agaricomycotina</taxon>
        <taxon>Agaricomycetes</taxon>
        <taxon>Polyporales</taxon>
        <taxon>Polyporaceae</taxon>
        <taxon>Lentinus</taxon>
    </lineage>
</organism>
<dbReference type="EMBL" id="KZ857558">
    <property type="protein sequence ID" value="RDX40402.1"/>
    <property type="molecule type" value="Genomic_DNA"/>
</dbReference>
<keyword evidence="3" id="KW-1185">Reference proteome</keyword>